<evidence type="ECO:0000256" key="1">
    <source>
        <dbReference type="SAM" id="Coils"/>
    </source>
</evidence>
<feature type="compositionally biased region" description="Basic residues" evidence="2">
    <location>
        <begin position="114"/>
        <end position="124"/>
    </location>
</feature>
<evidence type="ECO:0000313" key="4">
    <source>
        <dbReference type="Proteomes" id="UP001311799"/>
    </source>
</evidence>
<dbReference type="EMBL" id="JAWDEY010000007">
    <property type="protein sequence ID" value="KAK6590277.1"/>
    <property type="molecule type" value="Genomic_DNA"/>
</dbReference>
<evidence type="ECO:0000313" key="3">
    <source>
        <dbReference type="EMBL" id="KAK6590277.1"/>
    </source>
</evidence>
<feature type="coiled-coil region" evidence="1">
    <location>
        <begin position="74"/>
        <end position="101"/>
    </location>
</feature>
<name>A0AAV9Y299_9CRYT</name>
<dbReference type="Proteomes" id="UP001311799">
    <property type="component" value="Unassembled WGS sequence"/>
</dbReference>
<keyword evidence="4" id="KW-1185">Reference proteome</keyword>
<feature type="region of interest" description="Disordered" evidence="2">
    <location>
        <begin position="114"/>
        <end position="134"/>
    </location>
</feature>
<evidence type="ECO:0000256" key="2">
    <source>
        <dbReference type="SAM" id="MobiDB-lite"/>
    </source>
</evidence>
<dbReference type="AlphaFoldDB" id="A0AAV9Y299"/>
<comment type="caution">
    <text evidence="3">The sequence shown here is derived from an EMBL/GenBank/DDBJ whole genome shotgun (WGS) entry which is preliminary data.</text>
</comment>
<sequence>MERERLEFLYNPKALSEYDNEKYLLGENIPEDKSKILGEYNYKGVYLDSKEGDCDDIDDKEILNRLREDPLLIIKKIELKHKKINEEYHKKKNELTNLIKNNIIEGISKDKTTVKTKRPRRRASFSRSPERLESVHSHYNVNNKSSNYKASKSEKLSEMMEYSKNIQKERINKYINSNKDLPKKSNHFYNSPYLRGMIDEINNRRTGYLSERPGYMRRNGG</sequence>
<proteinExistence type="predicted"/>
<keyword evidence="1" id="KW-0175">Coiled coil</keyword>
<reference evidence="3 4" key="1">
    <citation type="submission" date="2023-10" db="EMBL/GenBank/DDBJ databases">
        <title>Comparative genomics analysis reveals potential genetic determinants of host preference in Cryptosporidium xiaoi.</title>
        <authorList>
            <person name="Xiao L."/>
            <person name="Li J."/>
        </authorList>
    </citation>
    <scope>NUCLEOTIDE SEQUENCE [LARGE SCALE GENOMIC DNA]</scope>
    <source>
        <strain evidence="3 4">52996</strain>
    </source>
</reference>
<accession>A0AAV9Y299</accession>
<gene>
    <name evidence="3" type="ORF">RS030_162489</name>
</gene>
<protein>
    <submittedName>
        <fullName evidence="3">Uncharacterized protein</fullName>
    </submittedName>
</protein>
<organism evidence="3 4">
    <name type="scientific">Cryptosporidium xiaoi</name>
    <dbReference type="NCBI Taxonomy" id="659607"/>
    <lineage>
        <taxon>Eukaryota</taxon>
        <taxon>Sar</taxon>
        <taxon>Alveolata</taxon>
        <taxon>Apicomplexa</taxon>
        <taxon>Conoidasida</taxon>
        <taxon>Coccidia</taxon>
        <taxon>Eucoccidiorida</taxon>
        <taxon>Eimeriorina</taxon>
        <taxon>Cryptosporidiidae</taxon>
        <taxon>Cryptosporidium</taxon>
    </lineage>
</organism>